<dbReference type="PANTHER" id="PTHR43640:SF1">
    <property type="entry name" value="THIOREDOXIN-DEPENDENT PEROXIREDOXIN"/>
    <property type="match status" value="1"/>
</dbReference>
<dbReference type="GO" id="GO:0016209">
    <property type="term" value="F:antioxidant activity"/>
    <property type="evidence" value="ECO:0007669"/>
    <property type="project" value="InterPro"/>
</dbReference>
<accession>A0A1H1I2Z4</accession>
<dbReference type="Proteomes" id="UP000217103">
    <property type="component" value="Unassembled WGS sequence"/>
</dbReference>
<dbReference type="CDD" id="cd02969">
    <property type="entry name" value="PRX_like1"/>
    <property type="match status" value="1"/>
</dbReference>
<dbReference type="AlphaFoldDB" id="A0A1H1I2Z4"/>
<proteinExistence type="predicted"/>
<dbReference type="PROSITE" id="PS51352">
    <property type="entry name" value="THIOREDOXIN_2"/>
    <property type="match status" value="1"/>
</dbReference>
<keyword evidence="4" id="KW-1185">Reference proteome</keyword>
<sequence length="193" mass="20970">MGQNELMAVNSFMVPLGSPAPDFDLPAIDGKRVALNDLKGSSAILVMFLSNHCPYVRRIEQGIGAFAADYEGRVATVAICSNDVANYPDDDAPHLREQAERAGFRFPYLVDETQEVAKAYRAACTPDFFLYDSDLRLVYRGEFDGARPSNDVEVTGASLRAAVDALLAGEPVPEQQQPSLGCSIKWKPGNEPA</sequence>
<name>A0A1H1I2Z4_9ACTN</name>
<dbReference type="InterPro" id="IPR036249">
    <property type="entry name" value="Thioredoxin-like_sf"/>
</dbReference>
<reference evidence="3 4" key="1">
    <citation type="submission" date="2016-10" db="EMBL/GenBank/DDBJ databases">
        <authorList>
            <person name="de Groot N.N."/>
        </authorList>
    </citation>
    <scope>NUCLEOTIDE SEQUENCE [LARGE SCALE GENOMIC DNA]</scope>
    <source>
        <strain evidence="3 4">DSM 43794</strain>
    </source>
</reference>
<organism evidence="3 4">
    <name type="scientific">Thermostaphylospora chromogena</name>
    <dbReference type="NCBI Taxonomy" id="35622"/>
    <lineage>
        <taxon>Bacteria</taxon>
        <taxon>Bacillati</taxon>
        <taxon>Actinomycetota</taxon>
        <taxon>Actinomycetes</taxon>
        <taxon>Streptosporangiales</taxon>
        <taxon>Thermomonosporaceae</taxon>
        <taxon>Thermostaphylospora</taxon>
    </lineage>
</organism>
<feature type="region of interest" description="Disordered" evidence="1">
    <location>
        <begin position="172"/>
        <end position="193"/>
    </location>
</feature>
<dbReference type="GO" id="GO:0016491">
    <property type="term" value="F:oxidoreductase activity"/>
    <property type="evidence" value="ECO:0007669"/>
    <property type="project" value="InterPro"/>
</dbReference>
<evidence type="ECO:0000313" key="4">
    <source>
        <dbReference type="Proteomes" id="UP000217103"/>
    </source>
</evidence>
<dbReference type="InterPro" id="IPR000866">
    <property type="entry name" value="AhpC/TSA"/>
</dbReference>
<dbReference type="STRING" id="35622.SAMN04489764_5088"/>
<evidence type="ECO:0000256" key="1">
    <source>
        <dbReference type="SAM" id="MobiDB-lite"/>
    </source>
</evidence>
<evidence type="ECO:0000313" key="3">
    <source>
        <dbReference type="EMBL" id="SDR31716.1"/>
    </source>
</evidence>
<evidence type="ECO:0000259" key="2">
    <source>
        <dbReference type="PROSITE" id="PS51352"/>
    </source>
</evidence>
<protein>
    <submittedName>
        <fullName evidence="3">Peroxiredoxin</fullName>
    </submittedName>
</protein>
<dbReference type="Pfam" id="PF00578">
    <property type="entry name" value="AhpC-TSA"/>
    <property type="match status" value="1"/>
</dbReference>
<dbReference type="PANTHER" id="PTHR43640">
    <property type="entry name" value="OS07G0260300 PROTEIN"/>
    <property type="match status" value="1"/>
</dbReference>
<dbReference type="SUPFAM" id="SSF52833">
    <property type="entry name" value="Thioredoxin-like"/>
    <property type="match status" value="1"/>
</dbReference>
<feature type="domain" description="Thioredoxin" evidence="2">
    <location>
        <begin position="14"/>
        <end position="168"/>
    </location>
</feature>
<dbReference type="InterPro" id="IPR013766">
    <property type="entry name" value="Thioredoxin_domain"/>
</dbReference>
<dbReference type="EMBL" id="FNKK01000002">
    <property type="protein sequence ID" value="SDR31716.1"/>
    <property type="molecule type" value="Genomic_DNA"/>
</dbReference>
<gene>
    <name evidence="3" type="ORF">SAMN04489764_5088</name>
</gene>
<dbReference type="Gene3D" id="3.40.30.10">
    <property type="entry name" value="Glutaredoxin"/>
    <property type="match status" value="1"/>
</dbReference>
<dbReference type="InterPro" id="IPR047262">
    <property type="entry name" value="PRX-like1"/>
</dbReference>